<dbReference type="InterPro" id="IPR000835">
    <property type="entry name" value="HTH_MarR-typ"/>
</dbReference>
<dbReference type="InterPro" id="IPR023187">
    <property type="entry name" value="Tscrpt_reg_MarR-type_CS"/>
</dbReference>
<dbReference type="InterPro" id="IPR036388">
    <property type="entry name" value="WH-like_DNA-bd_sf"/>
</dbReference>
<dbReference type="Gene3D" id="1.10.10.10">
    <property type="entry name" value="Winged helix-like DNA-binding domain superfamily/Winged helix DNA-binding domain"/>
    <property type="match status" value="1"/>
</dbReference>
<evidence type="ECO:0000313" key="6">
    <source>
        <dbReference type="Proteomes" id="UP000298616"/>
    </source>
</evidence>
<keyword evidence="6" id="KW-1185">Reference proteome</keyword>
<dbReference type="InterPro" id="IPR039422">
    <property type="entry name" value="MarR/SlyA-like"/>
</dbReference>
<evidence type="ECO:0000259" key="4">
    <source>
        <dbReference type="PROSITE" id="PS50995"/>
    </source>
</evidence>
<dbReference type="SMART" id="SM00347">
    <property type="entry name" value="HTH_MARR"/>
    <property type="match status" value="1"/>
</dbReference>
<sequence>MEYTDILIDLRRIIRAINLESKRIQKKYGLSIPQLLTLKFLKQSDKGMATQKDIKAHLNLNASTVTGIIKRLESKGYVARLPRIEDKRSSLIALTKTGQDSFDKIPPLMQEKLETSLEKLDDIEINQIKSSINTLVNLMDAGKIDASPLLTTGEIISNSKE</sequence>
<evidence type="ECO:0000256" key="1">
    <source>
        <dbReference type="ARBA" id="ARBA00023015"/>
    </source>
</evidence>
<dbReference type="GO" id="GO:0003677">
    <property type="term" value="F:DNA binding"/>
    <property type="evidence" value="ECO:0007669"/>
    <property type="project" value="UniProtKB-KW"/>
</dbReference>
<keyword evidence="3" id="KW-0804">Transcription</keyword>
<keyword evidence="1" id="KW-0805">Transcription regulation</keyword>
<reference evidence="5 6" key="1">
    <citation type="submission" date="2018-04" db="EMBL/GenBank/DDBJ databases">
        <title>Complete genome uncultured novel isolate.</title>
        <authorList>
            <person name="Merlino G."/>
        </authorList>
    </citation>
    <scope>NUCLEOTIDE SEQUENCE [LARGE SCALE GENOMIC DNA]</scope>
    <source>
        <strain evidence="6">R1DC9</strain>
    </source>
</reference>
<evidence type="ECO:0000313" key="5">
    <source>
        <dbReference type="EMBL" id="QCK13629.1"/>
    </source>
</evidence>
<organism evidence="5 6">
    <name type="scientific">Mangrovivirga cuniculi</name>
    <dbReference type="NCBI Taxonomy" id="2715131"/>
    <lineage>
        <taxon>Bacteria</taxon>
        <taxon>Pseudomonadati</taxon>
        <taxon>Bacteroidota</taxon>
        <taxon>Cytophagia</taxon>
        <taxon>Cytophagales</taxon>
        <taxon>Mangrovivirgaceae</taxon>
        <taxon>Mangrovivirga</taxon>
    </lineage>
</organism>
<dbReference type="EMBL" id="CP028923">
    <property type="protein sequence ID" value="QCK13629.1"/>
    <property type="molecule type" value="Genomic_DNA"/>
</dbReference>
<accession>A0A4D7JB64</accession>
<dbReference type="Proteomes" id="UP000298616">
    <property type="component" value="Chromosome"/>
</dbReference>
<dbReference type="PROSITE" id="PS50995">
    <property type="entry name" value="HTH_MARR_2"/>
    <property type="match status" value="1"/>
</dbReference>
<dbReference type="PANTHER" id="PTHR33164:SF89">
    <property type="entry name" value="MARR FAMILY REGULATORY PROTEIN"/>
    <property type="match status" value="1"/>
</dbReference>
<proteinExistence type="predicted"/>
<gene>
    <name evidence="5" type="ORF">DCC35_02085</name>
</gene>
<dbReference type="KEGG" id="fpf:DCC35_02085"/>
<name>A0A4D7JB64_9BACT</name>
<keyword evidence="2" id="KW-0238">DNA-binding</keyword>
<dbReference type="OrthoDB" id="1120589at2"/>
<dbReference type="RefSeq" id="WP_137089226.1">
    <property type="nucleotide sequence ID" value="NZ_CP028923.1"/>
</dbReference>
<dbReference type="PANTHER" id="PTHR33164">
    <property type="entry name" value="TRANSCRIPTIONAL REGULATOR, MARR FAMILY"/>
    <property type="match status" value="1"/>
</dbReference>
<dbReference type="PRINTS" id="PR00598">
    <property type="entry name" value="HTHMARR"/>
</dbReference>
<dbReference type="GO" id="GO:0003700">
    <property type="term" value="F:DNA-binding transcription factor activity"/>
    <property type="evidence" value="ECO:0007669"/>
    <property type="project" value="InterPro"/>
</dbReference>
<dbReference type="Pfam" id="PF01047">
    <property type="entry name" value="MarR"/>
    <property type="match status" value="1"/>
</dbReference>
<dbReference type="SUPFAM" id="SSF46785">
    <property type="entry name" value="Winged helix' DNA-binding domain"/>
    <property type="match status" value="1"/>
</dbReference>
<dbReference type="AlphaFoldDB" id="A0A4D7JB64"/>
<feature type="domain" description="HTH marR-type" evidence="4">
    <location>
        <begin position="3"/>
        <end position="137"/>
    </location>
</feature>
<dbReference type="InterPro" id="IPR036390">
    <property type="entry name" value="WH_DNA-bd_sf"/>
</dbReference>
<dbReference type="PROSITE" id="PS01117">
    <property type="entry name" value="HTH_MARR_1"/>
    <property type="match status" value="1"/>
</dbReference>
<protein>
    <submittedName>
        <fullName evidence="5">MarR family transcriptional regulator</fullName>
    </submittedName>
</protein>
<dbReference type="GO" id="GO:0006950">
    <property type="term" value="P:response to stress"/>
    <property type="evidence" value="ECO:0007669"/>
    <property type="project" value="TreeGrafter"/>
</dbReference>
<evidence type="ECO:0000256" key="2">
    <source>
        <dbReference type="ARBA" id="ARBA00023125"/>
    </source>
</evidence>
<evidence type="ECO:0000256" key="3">
    <source>
        <dbReference type="ARBA" id="ARBA00023163"/>
    </source>
</evidence>